<dbReference type="GO" id="GO:0008677">
    <property type="term" value="F:2-dehydropantoate 2-reductase activity"/>
    <property type="evidence" value="ECO:0007669"/>
    <property type="project" value="UniProtKB-EC"/>
</dbReference>
<dbReference type="PROSITE" id="PS51257">
    <property type="entry name" value="PROKAR_LIPOPROTEIN"/>
    <property type="match status" value="1"/>
</dbReference>
<dbReference type="RefSeq" id="WP_300989682.1">
    <property type="nucleotide sequence ID" value="NZ_CP129235.1"/>
</dbReference>
<evidence type="ECO:0000256" key="11">
    <source>
        <dbReference type="RuleBase" id="RU362068"/>
    </source>
</evidence>
<gene>
    <name evidence="14" type="ORF">QWY13_02150</name>
</gene>
<comment type="function">
    <text evidence="1 11">Catalyzes the NADPH-dependent reduction of ketopantoate into pantoic acid.</text>
</comment>
<dbReference type="Pfam" id="PF08546">
    <property type="entry name" value="ApbA_C"/>
    <property type="match status" value="1"/>
</dbReference>
<accession>A0ABT8N9A3</accession>
<evidence type="ECO:0000256" key="1">
    <source>
        <dbReference type="ARBA" id="ARBA00002919"/>
    </source>
</evidence>
<protein>
    <recommendedName>
        <fullName evidence="5 11">2-dehydropantoate 2-reductase</fullName>
        <ecNumber evidence="4 11">1.1.1.169</ecNumber>
    </recommendedName>
    <alternativeName>
        <fullName evidence="9 11">Ketopantoate reductase</fullName>
    </alternativeName>
</protein>
<evidence type="ECO:0000256" key="9">
    <source>
        <dbReference type="ARBA" id="ARBA00032024"/>
    </source>
</evidence>
<evidence type="ECO:0000256" key="3">
    <source>
        <dbReference type="ARBA" id="ARBA00007870"/>
    </source>
</evidence>
<comment type="caution">
    <text evidence="14">The sequence shown here is derived from an EMBL/GenBank/DDBJ whole genome shotgun (WGS) entry which is preliminary data.</text>
</comment>
<dbReference type="Pfam" id="PF02558">
    <property type="entry name" value="ApbA"/>
    <property type="match status" value="1"/>
</dbReference>
<organism evidence="14 15">
    <name type="scientific">Planococcus shenhongbingii</name>
    <dbReference type="NCBI Taxonomy" id="3058398"/>
    <lineage>
        <taxon>Bacteria</taxon>
        <taxon>Bacillati</taxon>
        <taxon>Bacillota</taxon>
        <taxon>Bacilli</taxon>
        <taxon>Bacillales</taxon>
        <taxon>Caryophanaceae</taxon>
        <taxon>Planococcus</taxon>
    </lineage>
</organism>
<dbReference type="InterPro" id="IPR036291">
    <property type="entry name" value="NAD(P)-bd_dom_sf"/>
</dbReference>
<dbReference type="InterPro" id="IPR013752">
    <property type="entry name" value="KPA_reductase"/>
</dbReference>
<keyword evidence="8 11" id="KW-0560">Oxidoreductase</keyword>
<evidence type="ECO:0000256" key="7">
    <source>
        <dbReference type="ARBA" id="ARBA00022857"/>
    </source>
</evidence>
<name>A0ABT8N9A3_9BACL</name>
<dbReference type="Gene3D" id="3.40.50.720">
    <property type="entry name" value="NAD(P)-binding Rossmann-like Domain"/>
    <property type="match status" value="1"/>
</dbReference>
<dbReference type="InterPro" id="IPR013332">
    <property type="entry name" value="KPR_N"/>
</dbReference>
<evidence type="ECO:0000256" key="2">
    <source>
        <dbReference type="ARBA" id="ARBA00004994"/>
    </source>
</evidence>
<keyword evidence="6 11" id="KW-0566">Pantothenate biosynthesis</keyword>
<dbReference type="PANTHER" id="PTHR43765">
    <property type="entry name" value="2-DEHYDROPANTOATE 2-REDUCTASE-RELATED"/>
    <property type="match status" value="1"/>
</dbReference>
<comment type="pathway">
    <text evidence="2 11">Cofactor biosynthesis; (R)-pantothenate biosynthesis; (R)-pantoate from 3-methyl-2-oxobutanoate: step 2/2.</text>
</comment>
<dbReference type="Proteomes" id="UP001172142">
    <property type="component" value="Unassembled WGS sequence"/>
</dbReference>
<evidence type="ECO:0000256" key="5">
    <source>
        <dbReference type="ARBA" id="ARBA00019465"/>
    </source>
</evidence>
<evidence type="ECO:0000259" key="12">
    <source>
        <dbReference type="Pfam" id="PF02558"/>
    </source>
</evidence>
<dbReference type="NCBIfam" id="TIGR00745">
    <property type="entry name" value="apbA_panE"/>
    <property type="match status" value="1"/>
</dbReference>
<dbReference type="EC" id="1.1.1.169" evidence="4 11"/>
<proteinExistence type="inferred from homology"/>
<evidence type="ECO:0000256" key="8">
    <source>
        <dbReference type="ARBA" id="ARBA00023002"/>
    </source>
</evidence>
<keyword evidence="7 11" id="KW-0521">NADP</keyword>
<keyword evidence="15" id="KW-1185">Reference proteome</keyword>
<dbReference type="InterPro" id="IPR003710">
    <property type="entry name" value="ApbA"/>
</dbReference>
<dbReference type="Gene3D" id="1.10.1040.10">
    <property type="entry name" value="N-(1-d-carboxylethyl)-l-norvaline Dehydrogenase, domain 2"/>
    <property type="match status" value="1"/>
</dbReference>
<dbReference type="InterPro" id="IPR008927">
    <property type="entry name" value="6-PGluconate_DH-like_C_sf"/>
</dbReference>
<evidence type="ECO:0000256" key="4">
    <source>
        <dbReference type="ARBA" id="ARBA00013014"/>
    </source>
</evidence>
<dbReference type="SUPFAM" id="SSF48179">
    <property type="entry name" value="6-phosphogluconate dehydrogenase C-terminal domain-like"/>
    <property type="match status" value="1"/>
</dbReference>
<comment type="similarity">
    <text evidence="3 11">Belongs to the ketopantoate reductase family.</text>
</comment>
<dbReference type="EMBL" id="JAUJWU010000001">
    <property type="protein sequence ID" value="MDN7244279.1"/>
    <property type="molecule type" value="Genomic_DNA"/>
</dbReference>
<feature type="domain" description="Ketopantoate reductase N-terminal" evidence="12">
    <location>
        <begin position="4"/>
        <end position="143"/>
    </location>
</feature>
<evidence type="ECO:0000313" key="14">
    <source>
        <dbReference type="EMBL" id="MDN7244279.1"/>
    </source>
</evidence>
<reference evidence="14 15" key="1">
    <citation type="submission" date="2023-07" db="EMBL/GenBank/DDBJ databases">
        <title>Novel species in genus Planococcus.</title>
        <authorList>
            <person name="Ning S."/>
        </authorList>
    </citation>
    <scope>NUCLEOTIDE SEQUENCE [LARGE SCALE GENOMIC DNA]</scope>
    <source>
        <strain evidence="14 15">N017</strain>
    </source>
</reference>
<evidence type="ECO:0000256" key="6">
    <source>
        <dbReference type="ARBA" id="ARBA00022655"/>
    </source>
</evidence>
<dbReference type="PANTHER" id="PTHR43765:SF2">
    <property type="entry name" value="2-DEHYDROPANTOATE 2-REDUCTASE"/>
    <property type="match status" value="1"/>
</dbReference>
<dbReference type="InterPro" id="IPR013328">
    <property type="entry name" value="6PGD_dom2"/>
</dbReference>
<feature type="domain" description="Ketopantoate reductase C-terminal" evidence="13">
    <location>
        <begin position="169"/>
        <end position="282"/>
    </location>
</feature>
<evidence type="ECO:0000313" key="15">
    <source>
        <dbReference type="Proteomes" id="UP001172142"/>
    </source>
</evidence>
<evidence type="ECO:0000256" key="10">
    <source>
        <dbReference type="ARBA" id="ARBA00048793"/>
    </source>
</evidence>
<dbReference type="InterPro" id="IPR050838">
    <property type="entry name" value="Ketopantoate_reductase"/>
</dbReference>
<sequence>MKFVIVGAGAVGMLLACLLEEAGAQVQLLTRRSEQAKKINENGIIKEQRNHHVKAFTDWSHIDPEAYLLLAVKYDALEQILPYLKEYGRENPLVFLQNGMLHLQFIKEMPQQNIAAGSVEHGALKISDNEIKHTGNGMIKLALLKGDKQKFLPLLQLNRANIEWRENADQLLFRKVLLNGIINPLTALMAIKNGELLTNPYAYELMKDVYTELYRAFPEIETLLPFEEVTALCAVTAQNSSSMLMDKMAGRQMELDTILLYLLKRSSTELPLLKAFYHLLKSTEV</sequence>
<dbReference type="SUPFAM" id="SSF51735">
    <property type="entry name" value="NAD(P)-binding Rossmann-fold domains"/>
    <property type="match status" value="1"/>
</dbReference>
<comment type="catalytic activity">
    <reaction evidence="10 11">
        <text>(R)-pantoate + NADP(+) = 2-dehydropantoate + NADPH + H(+)</text>
        <dbReference type="Rhea" id="RHEA:16233"/>
        <dbReference type="ChEBI" id="CHEBI:11561"/>
        <dbReference type="ChEBI" id="CHEBI:15378"/>
        <dbReference type="ChEBI" id="CHEBI:15980"/>
        <dbReference type="ChEBI" id="CHEBI:57783"/>
        <dbReference type="ChEBI" id="CHEBI:58349"/>
        <dbReference type="EC" id="1.1.1.169"/>
    </reaction>
</comment>
<evidence type="ECO:0000259" key="13">
    <source>
        <dbReference type="Pfam" id="PF08546"/>
    </source>
</evidence>